<dbReference type="PROSITE" id="PS50109">
    <property type="entry name" value="HIS_KIN"/>
    <property type="match status" value="1"/>
</dbReference>
<dbReference type="InterPro" id="IPR050428">
    <property type="entry name" value="TCS_sensor_his_kinase"/>
</dbReference>
<keyword evidence="8 11" id="KW-1133">Transmembrane helix</keyword>
<evidence type="ECO:0000256" key="7">
    <source>
        <dbReference type="ARBA" id="ARBA00022777"/>
    </source>
</evidence>
<name>A0A266Q337_9GAMM</name>
<evidence type="ECO:0000256" key="8">
    <source>
        <dbReference type="ARBA" id="ARBA00022989"/>
    </source>
</evidence>
<dbReference type="Pfam" id="PF00512">
    <property type="entry name" value="HisKA"/>
    <property type="match status" value="1"/>
</dbReference>
<dbReference type="InterPro" id="IPR003661">
    <property type="entry name" value="HisK_dim/P_dom"/>
</dbReference>
<dbReference type="AlphaFoldDB" id="A0A266Q337"/>
<dbReference type="SMART" id="SM00387">
    <property type="entry name" value="HATPase_c"/>
    <property type="match status" value="1"/>
</dbReference>
<accession>A0A266Q337</accession>
<evidence type="ECO:0000256" key="1">
    <source>
        <dbReference type="ARBA" id="ARBA00000085"/>
    </source>
</evidence>
<comment type="subcellular location">
    <subcellularLocation>
        <location evidence="2">Membrane</location>
    </subcellularLocation>
</comment>
<dbReference type="Gene3D" id="3.30.565.10">
    <property type="entry name" value="Histidine kinase-like ATPase, C-terminal domain"/>
    <property type="match status" value="1"/>
</dbReference>
<evidence type="ECO:0000256" key="11">
    <source>
        <dbReference type="SAM" id="Phobius"/>
    </source>
</evidence>
<gene>
    <name evidence="14" type="ORF">CBP51_13765</name>
</gene>
<evidence type="ECO:0000259" key="12">
    <source>
        <dbReference type="PROSITE" id="PS50109"/>
    </source>
</evidence>
<dbReference type="InterPro" id="IPR036890">
    <property type="entry name" value="HATPase_C_sf"/>
</dbReference>
<dbReference type="FunFam" id="3.30.565.10:FF:000006">
    <property type="entry name" value="Sensor histidine kinase WalK"/>
    <property type="match status" value="1"/>
</dbReference>
<keyword evidence="4" id="KW-0597">Phosphoprotein</keyword>
<organism evidence="14 15">
    <name type="scientific">Cellvibrio mixtus</name>
    <dbReference type="NCBI Taxonomy" id="39650"/>
    <lineage>
        <taxon>Bacteria</taxon>
        <taxon>Pseudomonadati</taxon>
        <taxon>Pseudomonadota</taxon>
        <taxon>Gammaproteobacteria</taxon>
        <taxon>Cellvibrionales</taxon>
        <taxon>Cellvibrionaceae</taxon>
        <taxon>Cellvibrio</taxon>
    </lineage>
</organism>
<keyword evidence="7 14" id="KW-0418">Kinase</keyword>
<keyword evidence="6 11" id="KW-0812">Transmembrane</keyword>
<protein>
    <recommendedName>
        <fullName evidence="3">histidine kinase</fullName>
        <ecNumber evidence="3">2.7.13.3</ecNumber>
    </recommendedName>
</protein>
<keyword evidence="15" id="KW-1185">Reference proteome</keyword>
<feature type="transmembrane region" description="Helical" evidence="11">
    <location>
        <begin position="213"/>
        <end position="235"/>
    </location>
</feature>
<comment type="caution">
    <text evidence="14">The sequence shown here is derived from an EMBL/GenBank/DDBJ whole genome shotgun (WGS) entry which is preliminary data.</text>
</comment>
<evidence type="ECO:0000313" key="15">
    <source>
        <dbReference type="Proteomes" id="UP000216101"/>
    </source>
</evidence>
<feature type="transmembrane region" description="Helical" evidence="11">
    <location>
        <begin position="6"/>
        <end position="27"/>
    </location>
</feature>
<dbReference type="InterPro" id="IPR036097">
    <property type="entry name" value="HisK_dim/P_sf"/>
</dbReference>
<dbReference type="EMBL" id="NHNI01000002">
    <property type="protein sequence ID" value="OZY84283.1"/>
    <property type="molecule type" value="Genomic_DNA"/>
</dbReference>
<dbReference type="EC" id="2.7.13.3" evidence="3"/>
<dbReference type="InterPro" id="IPR004358">
    <property type="entry name" value="Sig_transdc_His_kin-like_C"/>
</dbReference>
<dbReference type="CDD" id="cd06225">
    <property type="entry name" value="HAMP"/>
    <property type="match status" value="1"/>
</dbReference>
<evidence type="ECO:0000256" key="9">
    <source>
        <dbReference type="ARBA" id="ARBA00023012"/>
    </source>
</evidence>
<sequence length="514" mass="59241">MKFTLRVQVFLVFTLFALLLTGGLYLYSRLSFENSFNNYMEQKEAARNAKLIAALEQHYLLYGNWDSFKNNRHFWPMFVWQYSTNWRQRNERPIPLPLPPEINPYFVPEDNNPHQLQFFLRRNTQENRRDDRNPTVRPDDFLRHQPYRRFILLDAKKTLVSGKEWRNETYFYNDLILTIDGDSKVVGYLGTPMNPALRDLRDNEFAKRQQNHFLITALVALAIALACAIPLSYLLTQRVKKLATHVQRLSSGDYTQRLPSKGQDEISKLAEHLNHLAHTLGQSEQARKRWVADISHELRTPLAVLKADLEALEDGVRKFDAKAIARLQKHAERLASLVNDLYQLSLTDIGAMSYRKRDCDLVEIIEEINVSLQNKAMQQGLSLEVKVPKHPMNAFADPERLHQLFLNLFNNSINYTQSPGTIRVQLEFRLEQGKASAVFMIEDSAPGVDQALHEKLFERLYRAESSRSRETGGAGLGLSICRNICEAHEGRIEITTSELGGLKVSVYLPLQEST</sequence>
<dbReference type="GO" id="GO:0005886">
    <property type="term" value="C:plasma membrane"/>
    <property type="evidence" value="ECO:0007669"/>
    <property type="project" value="UniProtKB-ARBA"/>
</dbReference>
<evidence type="ECO:0000256" key="2">
    <source>
        <dbReference type="ARBA" id="ARBA00004370"/>
    </source>
</evidence>
<dbReference type="SUPFAM" id="SSF55874">
    <property type="entry name" value="ATPase domain of HSP90 chaperone/DNA topoisomerase II/histidine kinase"/>
    <property type="match status" value="1"/>
</dbReference>
<proteinExistence type="predicted"/>
<evidence type="ECO:0000256" key="4">
    <source>
        <dbReference type="ARBA" id="ARBA00022553"/>
    </source>
</evidence>
<evidence type="ECO:0000259" key="13">
    <source>
        <dbReference type="PROSITE" id="PS50885"/>
    </source>
</evidence>
<dbReference type="InterPro" id="IPR003660">
    <property type="entry name" value="HAMP_dom"/>
</dbReference>
<reference evidence="15" key="1">
    <citation type="submission" date="2017-05" db="EMBL/GenBank/DDBJ databases">
        <authorList>
            <person name="Barney B.M."/>
        </authorList>
    </citation>
    <scope>NUCLEOTIDE SEQUENCE [LARGE SCALE GENOMIC DNA]</scope>
    <source>
        <strain evidence="15">PSBB022</strain>
    </source>
</reference>
<evidence type="ECO:0000256" key="5">
    <source>
        <dbReference type="ARBA" id="ARBA00022679"/>
    </source>
</evidence>
<dbReference type="PANTHER" id="PTHR45436">
    <property type="entry name" value="SENSOR HISTIDINE KINASE YKOH"/>
    <property type="match status" value="1"/>
</dbReference>
<dbReference type="PRINTS" id="PR00344">
    <property type="entry name" value="BCTRLSENSOR"/>
</dbReference>
<dbReference type="PROSITE" id="PS50885">
    <property type="entry name" value="HAMP"/>
    <property type="match status" value="1"/>
</dbReference>
<comment type="catalytic activity">
    <reaction evidence="1">
        <text>ATP + protein L-histidine = ADP + protein N-phospho-L-histidine.</text>
        <dbReference type="EC" id="2.7.13.3"/>
    </reaction>
</comment>
<evidence type="ECO:0000256" key="6">
    <source>
        <dbReference type="ARBA" id="ARBA00022692"/>
    </source>
</evidence>
<keyword evidence="10 11" id="KW-0472">Membrane</keyword>
<evidence type="ECO:0000256" key="3">
    <source>
        <dbReference type="ARBA" id="ARBA00012438"/>
    </source>
</evidence>
<dbReference type="Pfam" id="PF00672">
    <property type="entry name" value="HAMP"/>
    <property type="match status" value="1"/>
</dbReference>
<dbReference type="CDD" id="cd00082">
    <property type="entry name" value="HisKA"/>
    <property type="match status" value="1"/>
</dbReference>
<evidence type="ECO:0000256" key="10">
    <source>
        <dbReference type="ARBA" id="ARBA00023136"/>
    </source>
</evidence>
<evidence type="ECO:0000313" key="14">
    <source>
        <dbReference type="EMBL" id="OZY84283.1"/>
    </source>
</evidence>
<dbReference type="SMART" id="SM00304">
    <property type="entry name" value="HAMP"/>
    <property type="match status" value="1"/>
</dbReference>
<feature type="domain" description="HAMP" evidence="13">
    <location>
        <begin position="233"/>
        <end position="285"/>
    </location>
</feature>
<dbReference type="PANTHER" id="PTHR45436:SF5">
    <property type="entry name" value="SENSOR HISTIDINE KINASE TRCS"/>
    <property type="match status" value="1"/>
</dbReference>
<keyword evidence="5" id="KW-0808">Transferase</keyword>
<dbReference type="SUPFAM" id="SSF158472">
    <property type="entry name" value="HAMP domain-like"/>
    <property type="match status" value="1"/>
</dbReference>
<dbReference type="Pfam" id="PF02518">
    <property type="entry name" value="HATPase_c"/>
    <property type="match status" value="1"/>
</dbReference>
<dbReference type="Gene3D" id="1.10.287.130">
    <property type="match status" value="1"/>
</dbReference>
<dbReference type="InterPro" id="IPR005467">
    <property type="entry name" value="His_kinase_dom"/>
</dbReference>
<dbReference type="InterPro" id="IPR003594">
    <property type="entry name" value="HATPase_dom"/>
</dbReference>
<dbReference type="SUPFAM" id="SSF47384">
    <property type="entry name" value="Homodimeric domain of signal transducing histidine kinase"/>
    <property type="match status" value="1"/>
</dbReference>
<keyword evidence="9" id="KW-0902">Two-component regulatory system</keyword>
<dbReference type="GO" id="GO:0000155">
    <property type="term" value="F:phosphorelay sensor kinase activity"/>
    <property type="evidence" value="ECO:0007669"/>
    <property type="project" value="InterPro"/>
</dbReference>
<dbReference type="Proteomes" id="UP000216101">
    <property type="component" value="Unassembled WGS sequence"/>
</dbReference>
<feature type="domain" description="Histidine kinase" evidence="12">
    <location>
        <begin position="293"/>
        <end position="512"/>
    </location>
</feature>
<dbReference type="SMART" id="SM00388">
    <property type="entry name" value="HisKA"/>
    <property type="match status" value="1"/>
</dbReference>
<dbReference type="Gene3D" id="6.10.340.10">
    <property type="match status" value="1"/>
</dbReference>